<dbReference type="Gene3D" id="1.20.58.1180">
    <property type="match status" value="1"/>
</dbReference>
<name>A0A438NH28_EXOME</name>
<dbReference type="VEuPathDB" id="FungiDB:PV10_04672"/>
<dbReference type="OrthoDB" id="2153661at2759"/>
<evidence type="ECO:0000256" key="1">
    <source>
        <dbReference type="ARBA" id="ARBA00004173"/>
    </source>
</evidence>
<dbReference type="FunFam" id="3.90.280.10:FF:000004">
    <property type="entry name" value="Mitochondrial large ribosomal subunit YmL35"/>
    <property type="match status" value="1"/>
</dbReference>
<accession>A0A438NH28</accession>
<evidence type="ECO:0000256" key="4">
    <source>
        <dbReference type="ARBA" id="ARBA00038016"/>
    </source>
</evidence>
<gene>
    <name evidence="6" type="ORF">B0A52_01318</name>
</gene>
<dbReference type="FunFam" id="1.20.58.1180:FF:000001">
    <property type="entry name" value="Mitochondrial large ribosomal subunit YmL35"/>
    <property type="match status" value="1"/>
</dbReference>
<sequence length="419" mass="47457">MAPSRAPSAQLLHSLRSLTLEKPQSGTQFRRLTTSSAKHQDAVQVDKSSTSYYRNPQPETVYAPRLERKLLRAGIRPIGSRRRRAAIANSPGVPFDQLPFQCFQEARKILIADREEKVQQIETEKARIARLSEVDPSTFPGGDAYKQKRLRSMHTHLEKLKILADINDPNVKKRFEDGKGDMNKPIYRHLARRKWEAYPRKVLVQRITQLKVVPDVVPSLEPKVDVKIAFGKRSVPPGEFVDAAVSERAPQLNLQMFEKGEKLVTIAVVDPDVPNLETNAFDSRCHYLAFNIPLSPSQPFVDLGKLSPDSQVLLPWTPPYAQKGSPYHRLSIVVLQQKDNIPVDIEVAAKKAEREGFSVRNLMSRHLLTPITASLFRAIWDDTTAGVMQRAGIEGSDVELKRKKVEPLPYKRRNPSTFR</sequence>
<keyword evidence="2" id="KW-0496">Mitochondrion</keyword>
<dbReference type="InterPro" id="IPR036610">
    <property type="entry name" value="PEBP-like_sf"/>
</dbReference>
<dbReference type="InterPro" id="IPR008914">
    <property type="entry name" value="PEBP"/>
</dbReference>
<dbReference type="Pfam" id="PF01161">
    <property type="entry name" value="PBP"/>
    <property type="match status" value="1"/>
</dbReference>
<dbReference type="PANTHER" id="PTHR11362:SF82">
    <property type="entry name" value="PHOSPHATIDYLETHANOLAMINE-BINDING PROTEIN 4"/>
    <property type="match status" value="1"/>
</dbReference>
<proteinExistence type="inferred from homology"/>
<dbReference type="InterPro" id="IPR035810">
    <property type="entry name" value="PEBP_euk"/>
</dbReference>
<evidence type="ECO:0000256" key="5">
    <source>
        <dbReference type="ARBA" id="ARBA00039444"/>
    </source>
</evidence>
<evidence type="ECO:0000313" key="7">
    <source>
        <dbReference type="Proteomes" id="UP000288859"/>
    </source>
</evidence>
<dbReference type="Proteomes" id="UP000288859">
    <property type="component" value="Unassembled WGS sequence"/>
</dbReference>
<dbReference type="GO" id="GO:0005739">
    <property type="term" value="C:mitochondrion"/>
    <property type="evidence" value="ECO:0007669"/>
    <property type="project" value="UniProtKB-SubCell"/>
</dbReference>
<evidence type="ECO:0000256" key="2">
    <source>
        <dbReference type="ARBA" id="ARBA00023128"/>
    </source>
</evidence>
<dbReference type="CDD" id="cd00866">
    <property type="entry name" value="PEBP_euk"/>
    <property type="match status" value="1"/>
</dbReference>
<evidence type="ECO:0000313" key="6">
    <source>
        <dbReference type="EMBL" id="RVX75041.1"/>
    </source>
</evidence>
<comment type="function">
    <text evidence="3">Component of the mitochondrial ribosome (mitoribosome), a dedicated translation machinery responsible for the synthesis of mitochondrial genome-encoded proteins, including at least some of the essential transmembrane subunits of the mitochondrial respiratory chain. The mitoribosomes are attached to the mitochondrial inner membrane and translation products are cotranslationally integrated into the membrane.</text>
</comment>
<dbReference type="AlphaFoldDB" id="A0A438NH28"/>
<dbReference type="PANTHER" id="PTHR11362">
    <property type="entry name" value="PHOSPHATIDYLETHANOLAMINE-BINDING PROTEIN"/>
    <property type="match status" value="1"/>
</dbReference>
<comment type="caution">
    <text evidence="6">The sequence shown here is derived from an EMBL/GenBank/DDBJ whole genome shotgun (WGS) entry which is preliminary data.</text>
</comment>
<reference evidence="6 7" key="1">
    <citation type="submission" date="2017-03" db="EMBL/GenBank/DDBJ databases">
        <title>Genomes of endolithic fungi from Antarctica.</title>
        <authorList>
            <person name="Coleine C."/>
            <person name="Masonjones S."/>
            <person name="Stajich J.E."/>
        </authorList>
    </citation>
    <scope>NUCLEOTIDE SEQUENCE [LARGE SCALE GENOMIC DNA]</scope>
    <source>
        <strain evidence="6 7">CCFEE 6314</strain>
    </source>
</reference>
<protein>
    <recommendedName>
        <fullName evidence="5">Large ribosomal subunit protein mL38</fullName>
    </recommendedName>
</protein>
<organism evidence="6 7">
    <name type="scientific">Exophiala mesophila</name>
    <name type="common">Black yeast-like fungus</name>
    <dbReference type="NCBI Taxonomy" id="212818"/>
    <lineage>
        <taxon>Eukaryota</taxon>
        <taxon>Fungi</taxon>
        <taxon>Dikarya</taxon>
        <taxon>Ascomycota</taxon>
        <taxon>Pezizomycotina</taxon>
        <taxon>Eurotiomycetes</taxon>
        <taxon>Chaetothyriomycetidae</taxon>
        <taxon>Chaetothyriales</taxon>
        <taxon>Herpotrichiellaceae</taxon>
        <taxon>Exophiala</taxon>
    </lineage>
</organism>
<evidence type="ECO:0000256" key="3">
    <source>
        <dbReference type="ARBA" id="ARBA00037226"/>
    </source>
</evidence>
<dbReference type="Gene3D" id="3.90.280.10">
    <property type="entry name" value="PEBP-like"/>
    <property type="match status" value="1"/>
</dbReference>
<dbReference type="SUPFAM" id="SSF49777">
    <property type="entry name" value="PEBP-like"/>
    <property type="match status" value="1"/>
</dbReference>
<dbReference type="EMBL" id="NAJM01000003">
    <property type="protein sequence ID" value="RVX75041.1"/>
    <property type="molecule type" value="Genomic_DNA"/>
</dbReference>
<comment type="similarity">
    <text evidence="4">Belongs to the phosphatidylethanolamine-binding protein family. Mitochondrion-specific ribosomal protein mL38 subfamily.</text>
</comment>
<comment type="subcellular location">
    <subcellularLocation>
        <location evidence="1">Mitochondrion</location>
    </subcellularLocation>
</comment>